<proteinExistence type="predicted"/>
<sequence length="215" mass="24016">MNRRMNCRIEIRFAPTKDRYVTSVRVTASEMNVSFALYDAARSRRADLLTASQHVETLLRSGTWRISFPEMLDRAPMVYDSGVAWTRLVAFRTDLVIEEVPSANPLNLACDLRNAFASGTCDIESGEFWFDPKSELGSLLVTTPERGHFEVAATLVNGRLVLNPRLTRHLVRLCPAWSEVFDMVAGRLVIMDAALMTGNTIERLAALPVREAVAA</sequence>
<gene>
    <name evidence="1" type="ORF">GCM10009862_06610</name>
</gene>
<organism evidence="1 2">
    <name type="scientific">Microbacterium binotii</name>
    <dbReference type="NCBI Taxonomy" id="462710"/>
    <lineage>
        <taxon>Bacteria</taxon>
        <taxon>Bacillati</taxon>
        <taxon>Actinomycetota</taxon>
        <taxon>Actinomycetes</taxon>
        <taxon>Micrococcales</taxon>
        <taxon>Microbacteriaceae</taxon>
        <taxon>Microbacterium</taxon>
    </lineage>
</organism>
<keyword evidence="2" id="KW-1185">Reference proteome</keyword>
<dbReference type="EMBL" id="BAAARI010000003">
    <property type="protein sequence ID" value="GAA2570493.1"/>
    <property type="molecule type" value="Genomic_DNA"/>
</dbReference>
<protein>
    <submittedName>
        <fullName evidence="1">Uncharacterized protein</fullName>
    </submittedName>
</protein>
<reference evidence="1 2" key="1">
    <citation type="journal article" date="2019" name="Int. J. Syst. Evol. Microbiol.">
        <title>The Global Catalogue of Microorganisms (GCM) 10K type strain sequencing project: providing services to taxonomists for standard genome sequencing and annotation.</title>
        <authorList>
            <consortium name="The Broad Institute Genomics Platform"/>
            <consortium name="The Broad Institute Genome Sequencing Center for Infectious Disease"/>
            <person name="Wu L."/>
            <person name="Ma J."/>
        </authorList>
    </citation>
    <scope>NUCLEOTIDE SEQUENCE [LARGE SCALE GENOMIC DNA]</scope>
    <source>
        <strain evidence="1 2">JCM 16365</strain>
    </source>
</reference>
<comment type="caution">
    <text evidence="1">The sequence shown here is derived from an EMBL/GenBank/DDBJ whole genome shotgun (WGS) entry which is preliminary data.</text>
</comment>
<accession>A0ABN3P6R0</accession>
<evidence type="ECO:0000313" key="2">
    <source>
        <dbReference type="Proteomes" id="UP001500274"/>
    </source>
</evidence>
<evidence type="ECO:0000313" key="1">
    <source>
        <dbReference type="EMBL" id="GAA2570493.1"/>
    </source>
</evidence>
<dbReference type="RefSeq" id="WP_344226865.1">
    <property type="nucleotide sequence ID" value="NZ_BAAARI010000003.1"/>
</dbReference>
<name>A0ABN3P6R0_9MICO</name>
<dbReference type="Proteomes" id="UP001500274">
    <property type="component" value="Unassembled WGS sequence"/>
</dbReference>